<keyword evidence="1" id="KW-0472">Membrane</keyword>
<feature type="transmembrane region" description="Helical" evidence="1">
    <location>
        <begin position="718"/>
        <end position="739"/>
    </location>
</feature>
<comment type="caution">
    <text evidence="3">The sequence shown here is derived from an EMBL/GenBank/DDBJ whole genome shotgun (WGS) entry which is preliminary data.</text>
</comment>
<evidence type="ECO:0000313" key="3">
    <source>
        <dbReference type="EMBL" id="CAK9106055.1"/>
    </source>
</evidence>
<dbReference type="NCBIfam" id="TIGR02167">
    <property type="entry name" value="Liste_lipo_26"/>
    <property type="match status" value="1"/>
</dbReference>
<evidence type="ECO:0000313" key="4">
    <source>
        <dbReference type="Proteomes" id="UP001642484"/>
    </source>
</evidence>
<dbReference type="InterPro" id="IPR009030">
    <property type="entry name" value="Growth_fac_rcpt_cys_sf"/>
</dbReference>
<sequence length="1007" mass="112814">MLGVMALRYWLVSVVCSFSTRSELRDALLQWYHADEATKLHLPHGAPGGWDVSSVTNMSGLFKDLERFNENISAWDTSKVVDMSSMFFGATAFNMPIGEWNTSRVQSMSKMFFKATKFNQPIGSWKTAAVVDMSLMFCGASSFDQPINAWDTAGVRNMNGMFYAATKFNQPIDLWKTAAVVDMSFMFQDASSFDQLIGAWDIGHVKDMQNMFSGAVVFNQPIGLWNTSAVTNMHQMFYGASSFDQPIGAWNTAKVRDMRSMFYEAAKFNQPIKSWKTAAVVDMSFMFQDASSFDQPIGAWEIGNVKDMHNMFAGAVVFNQPIGLWNTSAVTNMHNMFYGASTFNRPTGDWDTAEVRDMSGMFAVATSFDQPIGAWDTSRVKSMHSMFDQAVSFNQPLNDWDTGLVTNFSAMFIRARSFDQPVGMWDTSAATDMRDMFSGARSFNQPLSTWNFTSIPDETAMSNAFAGSGMSDCVLGASSEAVGLPPRVSRPWAYSACPSCPCPQTNLACVDGACRPVNSGFIELGKGLWHDVNATPATVVGFRACASSCEASDCFALLLEESGHCLLIHEPRLTRDTAPNGSSRGRTAFRRTSCGTFSCPAGTVPTPTTRSKESEVEVSAAACCRCSASNQVRDRSKEPVDLVCVVCPAGRAARNDECQACTAGYAPEGASECAACPTGEVPDHGRTDCTPCAPGEYADGETCRLCRFPRFLNNNNCIWWHLPMIVLLLLFFSALVFLGHRITKRRRKRWTERREEEVNQILQQLEQELWHEKLNTMNRFFVALSGFGWSWNQVCQRAEEIRARHSAHAGVSLAYLMGDFSQLAYDWSGEHDPTFLRLKEVFWQGEEKLGSDIRCPRDGRPGCALVDWLSPEHRQMQTHFMSWSWQYSLQQLQSAMKMWRGTTTLDFQEVFFYICFFVNNQFRIIVEGSAMGSDNLEEVFEKNLRRIGRVVAVLDTWQQPVYLQRVWTIYEQYVACSLQVPVTFVMPEHASASCLQRSLVERRASTT</sequence>
<keyword evidence="2" id="KW-0732">Signal</keyword>
<name>A0ABP0S153_9DINO</name>
<reference evidence="3 4" key="1">
    <citation type="submission" date="2024-02" db="EMBL/GenBank/DDBJ databases">
        <authorList>
            <person name="Chen Y."/>
            <person name="Shah S."/>
            <person name="Dougan E. K."/>
            <person name="Thang M."/>
            <person name="Chan C."/>
        </authorList>
    </citation>
    <scope>NUCLEOTIDE SEQUENCE [LARGE SCALE GENOMIC DNA]</scope>
</reference>
<keyword evidence="1" id="KW-1133">Transmembrane helix</keyword>
<evidence type="ECO:0000256" key="2">
    <source>
        <dbReference type="SAM" id="SignalP"/>
    </source>
</evidence>
<dbReference type="EMBL" id="CAXAMN010026817">
    <property type="protein sequence ID" value="CAK9106055.1"/>
    <property type="molecule type" value="Genomic_DNA"/>
</dbReference>
<keyword evidence="4" id="KW-1185">Reference proteome</keyword>
<dbReference type="Pfam" id="PF03382">
    <property type="entry name" value="DUF285"/>
    <property type="match status" value="3"/>
</dbReference>
<organism evidence="3 4">
    <name type="scientific">Durusdinium trenchii</name>
    <dbReference type="NCBI Taxonomy" id="1381693"/>
    <lineage>
        <taxon>Eukaryota</taxon>
        <taxon>Sar</taxon>
        <taxon>Alveolata</taxon>
        <taxon>Dinophyceae</taxon>
        <taxon>Suessiales</taxon>
        <taxon>Symbiodiniaceae</taxon>
        <taxon>Durusdinium</taxon>
    </lineage>
</organism>
<accession>A0ABP0S153</accession>
<dbReference type="PANTHER" id="PTHR46967">
    <property type="entry name" value="INSULIN-LIKE GROWTH FACTOR BINDING PROTEIN,N-TERMINAL"/>
    <property type="match status" value="1"/>
</dbReference>
<dbReference type="SUPFAM" id="SSF57184">
    <property type="entry name" value="Growth factor receptor domain"/>
    <property type="match status" value="1"/>
</dbReference>
<dbReference type="InterPro" id="IPR011889">
    <property type="entry name" value="Liste_lipo_26"/>
</dbReference>
<dbReference type="PANTHER" id="PTHR46967:SF1">
    <property type="entry name" value="KERATIN-ASSOCIATED PROTEIN 16-1-LIKE"/>
    <property type="match status" value="1"/>
</dbReference>
<evidence type="ECO:0000256" key="1">
    <source>
        <dbReference type="SAM" id="Phobius"/>
    </source>
</evidence>
<keyword evidence="1" id="KW-0812">Transmembrane</keyword>
<dbReference type="InterPro" id="IPR005046">
    <property type="entry name" value="DUF285"/>
</dbReference>
<feature type="chain" id="PRO_5045905509" evidence="2">
    <location>
        <begin position="18"/>
        <end position="1007"/>
    </location>
</feature>
<dbReference type="Proteomes" id="UP001642484">
    <property type="component" value="Unassembled WGS sequence"/>
</dbReference>
<feature type="signal peptide" evidence="2">
    <location>
        <begin position="1"/>
        <end position="17"/>
    </location>
</feature>
<proteinExistence type="predicted"/>
<gene>
    <name evidence="3" type="ORF">CCMP2556_LOCUS49602</name>
</gene>
<protein>
    <submittedName>
        <fullName evidence="3">Uncharacterized protein</fullName>
    </submittedName>
</protein>